<proteinExistence type="inferred from homology"/>
<feature type="region of interest" description="Disordered" evidence="2">
    <location>
        <begin position="510"/>
        <end position="541"/>
    </location>
</feature>
<protein>
    <recommendedName>
        <fullName evidence="1">YTH domain-containing family protein</fullName>
    </recommendedName>
</protein>
<dbReference type="GO" id="GO:0003729">
    <property type="term" value="F:mRNA binding"/>
    <property type="evidence" value="ECO:0007669"/>
    <property type="project" value="UniProtKB-UniRule"/>
</dbReference>
<name>A0A803MF34_CHEQI</name>
<dbReference type="EnsemblPlants" id="AUR62028252-RA">
    <property type="protein sequence ID" value="AUR62028252-RA:cds"/>
    <property type="gene ID" value="AUR62028252"/>
</dbReference>
<evidence type="ECO:0000313" key="5">
    <source>
        <dbReference type="Proteomes" id="UP000596660"/>
    </source>
</evidence>
<dbReference type="Gene3D" id="3.10.590.10">
    <property type="entry name" value="ph1033 like domains"/>
    <property type="match status" value="1"/>
</dbReference>
<evidence type="ECO:0000259" key="3">
    <source>
        <dbReference type="PROSITE" id="PS50882"/>
    </source>
</evidence>
<sequence length="571" mass="62633">MVASDNGISSDYTTPNQGASSVKGETGQESVAGQDVYNPPPSYYNYYYPGYNGTFGQSDDGRDHSSMGVQTNHSSIAYYMPGYNPYAAGTFVGADGHCVSQPFYTPVSTYGAEVPPCYAWDLNYLGDPSTGSNAAPGNVKSNPSPANVARSNGIKPSKLYGSLGKHSSTPVNSKSRPSVAAPNVSQPKFDTEPTKPLNKVHNTLPTLENFRYALTVNSAIAFALVSLQIRCLDLLSELSGSYFPSAGYANVYHPAGNYQSLSFPKRGVFGNTGPMGYRSNARMWNGNDKFRPSRKSELEMSAELTCGPRANSKSNSDSSEKEPLGSAVQRYTYNLAEFQTEYEAAKLYVIKSYSEDDVHKCIKYDVWSSTANGNKKLDAAFHDAEVKASETGVNCPIFLFFSVNGSGQFVGVAEMTGQVDFNKNMDFWQLDKWSGFFPVKWHIVKDIPNSQLRHIILENNENRPVTYTRDTQEIGLKQGLEMLKIFKNYLSKTSLVDDLDFYEGREKSLQMKRSSKSGGHQTEVFGNGNLPKQVETEAKRGEELKSQVASVLALVNLTSNLSLSSDPKVVL</sequence>
<feature type="region of interest" description="Disordered" evidence="2">
    <location>
        <begin position="1"/>
        <end position="37"/>
    </location>
</feature>
<comment type="function">
    <text evidence="1">Specifically recognizes and binds N6-methyladenosine (m6A)-containing RNAs, and regulates mRNA stability. M6A is a modification present at internal sites of mRNAs and some non-coding RNAs and plays a role in mRNA stability and processing.</text>
</comment>
<dbReference type="PANTHER" id="PTHR12357:SF95">
    <property type="entry name" value="YTH DOMAIN-CONTAINING FAMILY PROTEIN"/>
    <property type="match status" value="1"/>
</dbReference>
<dbReference type="Pfam" id="PF04146">
    <property type="entry name" value="YTH"/>
    <property type="match status" value="1"/>
</dbReference>
<accession>A0A803MF34</accession>
<dbReference type="GO" id="GO:0005737">
    <property type="term" value="C:cytoplasm"/>
    <property type="evidence" value="ECO:0007669"/>
    <property type="project" value="TreeGrafter"/>
</dbReference>
<dbReference type="GO" id="GO:0061157">
    <property type="term" value="P:mRNA destabilization"/>
    <property type="evidence" value="ECO:0007669"/>
    <property type="project" value="TreeGrafter"/>
</dbReference>
<dbReference type="PANTHER" id="PTHR12357">
    <property type="entry name" value="YTH YT521-B HOMOLOGY DOMAIN-CONTAINING"/>
    <property type="match status" value="1"/>
</dbReference>
<comment type="similarity">
    <text evidence="1">Belongs to the YTHDF family.</text>
</comment>
<dbReference type="Proteomes" id="UP000596660">
    <property type="component" value="Unplaced"/>
</dbReference>
<feature type="region of interest" description="Disordered" evidence="2">
    <location>
        <begin position="163"/>
        <end position="197"/>
    </location>
</feature>
<keyword evidence="5" id="KW-1185">Reference proteome</keyword>
<feature type="compositionally biased region" description="Polar residues" evidence="2">
    <location>
        <begin position="165"/>
        <end position="176"/>
    </location>
</feature>
<dbReference type="GO" id="GO:1990247">
    <property type="term" value="F:N6-methyladenosine-containing RNA reader activity"/>
    <property type="evidence" value="ECO:0007669"/>
    <property type="project" value="UniProtKB-UniRule"/>
</dbReference>
<dbReference type="SMR" id="A0A803MF34"/>
<reference evidence="4" key="2">
    <citation type="submission" date="2021-03" db="UniProtKB">
        <authorList>
            <consortium name="EnsemblPlants"/>
        </authorList>
    </citation>
    <scope>IDENTIFICATION</scope>
</reference>
<dbReference type="AlphaFoldDB" id="A0A803MF34"/>
<organism evidence="4 5">
    <name type="scientific">Chenopodium quinoa</name>
    <name type="common">Quinoa</name>
    <dbReference type="NCBI Taxonomy" id="63459"/>
    <lineage>
        <taxon>Eukaryota</taxon>
        <taxon>Viridiplantae</taxon>
        <taxon>Streptophyta</taxon>
        <taxon>Embryophyta</taxon>
        <taxon>Tracheophyta</taxon>
        <taxon>Spermatophyta</taxon>
        <taxon>Magnoliopsida</taxon>
        <taxon>eudicotyledons</taxon>
        <taxon>Gunneridae</taxon>
        <taxon>Pentapetalae</taxon>
        <taxon>Caryophyllales</taxon>
        <taxon>Chenopodiaceae</taxon>
        <taxon>Chenopodioideae</taxon>
        <taxon>Atripliceae</taxon>
        <taxon>Chenopodium</taxon>
    </lineage>
</organism>
<dbReference type="CDD" id="cd21134">
    <property type="entry name" value="YTH"/>
    <property type="match status" value="1"/>
</dbReference>
<feature type="compositionally biased region" description="Polar residues" evidence="2">
    <location>
        <begin position="1"/>
        <end position="20"/>
    </location>
</feature>
<reference evidence="4" key="1">
    <citation type="journal article" date="2017" name="Nature">
        <title>The genome of Chenopodium quinoa.</title>
        <authorList>
            <person name="Jarvis D.E."/>
            <person name="Ho Y.S."/>
            <person name="Lightfoot D.J."/>
            <person name="Schmoeckel S.M."/>
            <person name="Li B."/>
            <person name="Borm T.J.A."/>
            <person name="Ohyanagi H."/>
            <person name="Mineta K."/>
            <person name="Michell C.T."/>
            <person name="Saber N."/>
            <person name="Kharbatia N.M."/>
            <person name="Rupper R.R."/>
            <person name="Sharp A.R."/>
            <person name="Dally N."/>
            <person name="Boughton B.A."/>
            <person name="Woo Y.H."/>
            <person name="Gao G."/>
            <person name="Schijlen E.G.W.M."/>
            <person name="Guo X."/>
            <person name="Momin A.A."/>
            <person name="Negrao S."/>
            <person name="Al-Babili S."/>
            <person name="Gehring C."/>
            <person name="Roessner U."/>
            <person name="Jung C."/>
            <person name="Murphy K."/>
            <person name="Arold S.T."/>
            <person name="Gojobori T."/>
            <person name="van der Linden C.G."/>
            <person name="van Loo E.N."/>
            <person name="Jellen E.N."/>
            <person name="Maughan P.J."/>
            <person name="Tester M."/>
        </authorList>
    </citation>
    <scope>NUCLEOTIDE SEQUENCE [LARGE SCALE GENOMIC DNA]</scope>
    <source>
        <strain evidence="4">cv. PI 614886</strain>
    </source>
</reference>
<feature type="region of interest" description="Disordered" evidence="2">
    <location>
        <begin position="133"/>
        <end position="152"/>
    </location>
</feature>
<dbReference type="OMA" id="QDFQTEY"/>
<evidence type="ECO:0000313" key="4">
    <source>
        <dbReference type="EnsemblPlants" id="AUR62028252-RA:cds"/>
    </source>
</evidence>
<keyword evidence="1" id="KW-0694">RNA-binding</keyword>
<dbReference type="PROSITE" id="PS50882">
    <property type="entry name" value="YTH"/>
    <property type="match status" value="1"/>
</dbReference>
<evidence type="ECO:0000256" key="2">
    <source>
        <dbReference type="SAM" id="MobiDB-lite"/>
    </source>
</evidence>
<feature type="domain" description="YTH" evidence="3">
    <location>
        <begin position="345"/>
        <end position="486"/>
    </location>
</feature>
<feature type="compositionally biased region" description="Polar residues" evidence="2">
    <location>
        <begin position="133"/>
        <end position="145"/>
    </location>
</feature>
<evidence type="ECO:0000256" key="1">
    <source>
        <dbReference type="RuleBase" id="RU369095"/>
    </source>
</evidence>
<dbReference type="InterPro" id="IPR007275">
    <property type="entry name" value="YTH_domain"/>
</dbReference>
<dbReference type="InterPro" id="IPR045168">
    <property type="entry name" value="YTH_prot"/>
</dbReference>
<dbReference type="Gramene" id="AUR62028252-RA">
    <property type="protein sequence ID" value="AUR62028252-RA:cds"/>
    <property type="gene ID" value="AUR62028252"/>
</dbReference>